<dbReference type="CDD" id="cd07341">
    <property type="entry name" value="M56_BlaR1_MecR1_like"/>
    <property type="match status" value="1"/>
</dbReference>
<keyword evidence="2" id="KW-0472">Membrane</keyword>
<dbReference type="InterPro" id="IPR012910">
    <property type="entry name" value="Plug_dom"/>
</dbReference>
<evidence type="ECO:0000256" key="1">
    <source>
        <dbReference type="SAM" id="Coils"/>
    </source>
</evidence>
<comment type="caution">
    <text evidence="6">The sequence shown here is derived from an EMBL/GenBank/DDBJ whole genome shotgun (WGS) entry which is preliminary data.</text>
</comment>
<dbReference type="Pfam" id="PF03544">
    <property type="entry name" value="TonB_C"/>
    <property type="match status" value="1"/>
</dbReference>
<dbReference type="EMBL" id="JAOTPL010000009">
    <property type="protein sequence ID" value="MCU7694422.1"/>
    <property type="molecule type" value="Genomic_DNA"/>
</dbReference>
<dbReference type="InterPro" id="IPR037066">
    <property type="entry name" value="Plug_dom_sf"/>
</dbReference>
<dbReference type="PANTHER" id="PTHR34978:SF3">
    <property type="entry name" value="SLR0241 PROTEIN"/>
    <property type="match status" value="1"/>
</dbReference>
<sequence>MVAYIIKVILCSGILYLYYVLFLRNRKFHPYNRFYLLFAVVASFLIPLLRIDVFIQGDNERISRLVGWLYASQPAGEMILVTTRPTISWESLAYYAVVSISAVLLLLVMIRIARIYHLKKRYRTQQVADITIVTTDLPEAPFSFFRNLFWREDISLEEEAGRQIMRHEMAHIRQHHSWDRVFLQTVKAVCWFNPIFYLIEKEITLIHEYIADEQAIASKDGRAFAAMLLRSQVSSFSYSPGQAIFYSSIKKRLHMLTNNQKTKYSYTRRLLALPLLGCIAFAIGLNVQKAEARETIKELENQLAMAQSTTQDTLPPLKGKGKGVVIMTKGEVKVLENGKPFATVSGDGPLTISPNDSSITKALIIVDGKPLEQNTDLGKINPNNIESINVLKDEAAAKAYGQKGKNGVLIITTKERAAIDIRKEGETSADNGSPRIKLKNVKGDPLYIVDGKPLEKGETLEKIDKDNIQAINIIKGEEATKLYGEAAINGVVIVLLKDKQKEDTAPAAIKKEEKYDKEFTSVQQPASYPGSWSQFINRNLDHNVITNNKGPAGRYKVTVSFRVDKEGNISEVKALNNPGYGTAAAAASTVSKSGKWNPARQNGVTVISRKKIEIVWVVDESGSTTVYTNS</sequence>
<feature type="transmembrane region" description="Helical" evidence="2">
    <location>
        <begin position="270"/>
        <end position="287"/>
    </location>
</feature>
<feature type="domain" description="TonB-dependent receptor plug" evidence="5">
    <location>
        <begin position="360"/>
        <end position="408"/>
    </location>
</feature>
<dbReference type="Gene3D" id="3.30.1150.10">
    <property type="match status" value="1"/>
</dbReference>
<keyword evidence="2" id="KW-1133">Transmembrane helix</keyword>
<proteinExistence type="predicted"/>
<keyword evidence="7" id="KW-1185">Reference proteome</keyword>
<protein>
    <submittedName>
        <fullName evidence="6">TonB-dependent receptor plug domain-containing protein</fullName>
    </submittedName>
</protein>
<reference evidence="6" key="1">
    <citation type="submission" date="2022-10" db="EMBL/GenBank/DDBJ databases">
        <authorList>
            <person name="Kim H.S."/>
            <person name="Kim J.-S."/>
            <person name="Suh M.K."/>
            <person name="Eom M.K."/>
            <person name="Lee J.-S."/>
        </authorList>
    </citation>
    <scope>NUCLEOTIDE SEQUENCE</scope>
    <source>
        <strain evidence="6">LIP-5</strain>
    </source>
</reference>
<dbReference type="SUPFAM" id="SSF74653">
    <property type="entry name" value="TolA/TonB C-terminal domain"/>
    <property type="match status" value="1"/>
</dbReference>
<organism evidence="6 7">
    <name type="scientific">Haoranjiania flava</name>
    <dbReference type="NCBI Taxonomy" id="1856322"/>
    <lineage>
        <taxon>Bacteria</taxon>
        <taxon>Pseudomonadati</taxon>
        <taxon>Bacteroidota</taxon>
        <taxon>Chitinophagia</taxon>
        <taxon>Chitinophagales</taxon>
        <taxon>Chitinophagaceae</taxon>
        <taxon>Haoranjiania</taxon>
    </lineage>
</organism>
<feature type="domain" description="Peptidase M56" evidence="4">
    <location>
        <begin position="156"/>
        <end position="256"/>
    </location>
</feature>
<dbReference type="Proteomes" id="UP001209317">
    <property type="component" value="Unassembled WGS sequence"/>
</dbReference>
<dbReference type="InterPro" id="IPR052173">
    <property type="entry name" value="Beta-lactam_resp_regulator"/>
</dbReference>
<feature type="transmembrane region" description="Helical" evidence="2">
    <location>
        <begin position="6"/>
        <end position="22"/>
    </location>
</feature>
<evidence type="ECO:0000259" key="4">
    <source>
        <dbReference type="Pfam" id="PF05569"/>
    </source>
</evidence>
<dbReference type="GO" id="GO:0055085">
    <property type="term" value="P:transmembrane transport"/>
    <property type="evidence" value="ECO:0007669"/>
    <property type="project" value="InterPro"/>
</dbReference>
<accession>A0AAE3LK38</accession>
<dbReference type="InterPro" id="IPR037682">
    <property type="entry name" value="TonB_C"/>
</dbReference>
<evidence type="ECO:0000313" key="6">
    <source>
        <dbReference type="EMBL" id="MCU7694422.1"/>
    </source>
</evidence>
<dbReference type="Pfam" id="PF07715">
    <property type="entry name" value="Plug"/>
    <property type="match status" value="1"/>
</dbReference>
<evidence type="ECO:0000259" key="5">
    <source>
        <dbReference type="Pfam" id="PF07715"/>
    </source>
</evidence>
<dbReference type="InterPro" id="IPR008756">
    <property type="entry name" value="Peptidase_M56"/>
</dbReference>
<evidence type="ECO:0000313" key="7">
    <source>
        <dbReference type="Proteomes" id="UP001209317"/>
    </source>
</evidence>
<name>A0AAE3LK38_9BACT</name>
<dbReference type="PANTHER" id="PTHR34978">
    <property type="entry name" value="POSSIBLE SENSOR-TRANSDUCER PROTEIN BLAR"/>
    <property type="match status" value="1"/>
</dbReference>
<dbReference type="Gene3D" id="2.170.130.10">
    <property type="entry name" value="TonB-dependent receptor, plug domain"/>
    <property type="match status" value="2"/>
</dbReference>
<keyword evidence="1" id="KW-0175">Coiled coil</keyword>
<feature type="transmembrane region" description="Helical" evidence="2">
    <location>
        <begin position="92"/>
        <end position="113"/>
    </location>
</feature>
<dbReference type="Pfam" id="PF05569">
    <property type="entry name" value="Peptidase_M56"/>
    <property type="match status" value="1"/>
</dbReference>
<dbReference type="RefSeq" id="WP_263037909.1">
    <property type="nucleotide sequence ID" value="NZ_JAOTPL010000009.1"/>
</dbReference>
<evidence type="ECO:0000259" key="3">
    <source>
        <dbReference type="Pfam" id="PF03544"/>
    </source>
</evidence>
<keyword evidence="6" id="KW-0675">Receptor</keyword>
<dbReference type="AlphaFoldDB" id="A0AAE3LK38"/>
<keyword evidence="2" id="KW-0812">Transmembrane</keyword>
<dbReference type="SUPFAM" id="SSF56935">
    <property type="entry name" value="Porins"/>
    <property type="match status" value="1"/>
</dbReference>
<feature type="domain" description="TonB C-terminal" evidence="3">
    <location>
        <begin position="556"/>
        <end position="616"/>
    </location>
</feature>
<feature type="coiled-coil region" evidence="1">
    <location>
        <begin position="282"/>
        <end position="309"/>
    </location>
</feature>
<evidence type="ECO:0000256" key="2">
    <source>
        <dbReference type="SAM" id="Phobius"/>
    </source>
</evidence>
<gene>
    <name evidence="6" type="ORF">OD355_07825</name>
</gene>
<feature type="transmembrane region" description="Helical" evidence="2">
    <location>
        <begin position="34"/>
        <end position="55"/>
    </location>
</feature>